<proteinExistence type="predicted"/>
<reference evidence="1 2" key="1">
    <citation type="journal article" date="2024" name="BMC Genomics">
        <title>Genome assembly of redclaw crayfish (Cherax quadricarinatus) provides insights into its immune adaptation and hypoxia tolerance.</title>
        <authorList>
            <person name="Liu Z."/>
            <person name="Zheng J."/>
            <person name="Li H."/>
            <person name="Fang K."/>
            <person name="Wang S."/>
            <person name="He J."/>
            <person name="Zhou D."/>
            <person name="Weng S."/>
            <person name="Chi M."/>
            <person name="Gu Z."/>
            <person name="He J."/>
            <person name="Li F."/>
            <person name="Wang M."/>
        </authorList>
    </citation>
    <scope>NUCLEOTIDE SEQUENCE [LARGE SCALE GENOMIC DNA]</scope>
    <source>
        <strain evidence="1">ZL_2023a</strain>
    </source>
</reference>
<protein>
    <submittedName>
        <fullName evidence="1">Uncharacterized protein</fullName>
    </submittedName>
</protein>
<evidence type="ECO:0000313" key="1">
    <source>
        <dbReference type="EMBL" id="KAK8722338.1"/>
    </source>
</evidence>
<dbReference type="EMBL" id="JARKIK010000096">
    <property type="protein sequence ID" value="KAK8722340.1"/>
    <property type="molecule type" value="Genomic_DNA"/>
</dbReference>
<gene>
    <name evidence="1" type="ORF">OTU49_012382</name>
</gene>
<evidence type="ECO:0000313" key="2">
    <source>
        <dbReference type="Proteomes" id="UP001445076"/>
    </source>
</evidence>
<dbReference type="EMBL" id="JARKIK010000096">
    <property type="protein sequence ID" value="KAK8722338.1"/>
    <property type="molecule type" value="Genomic_DNA"/>
</dbReference>
<dbReference type="AlphaFoldDB" id="A0AAW0VY51"/>
<organism evidence="1 2">
    <name type="scientific">Cherax quadricarinatus</name>
    <name type="common">Australian red claw crayfish</name>
    <dbReference type="NCBI Taxonomy" id="27406"/>
    <lineage>
        <taxon>Eukaryota</taxon>
        <taxon>Metazoa</taxon>
        <taxon>Ecdysozoa</taxon>
        <taxon>Arthropoda</taxon>
        <taxon>Crustacea</taxon>
        <taxon>Multicrustacea</taxon>
        <taxon>Malacostraca</taxon>
        <taxon>Eumalacostraca</taxon>
        <taxon>Eucarida</taxon>
        <taxon>Decapoda</taxon>
        <taxon>Pleocyemata</taxon>
        <taxon>Astacidea</taxon>
        <taxon>Parastacoidea</taxon>
        <taxon>Parastacidae</taxon>
        <taxon>Cherax</taxon>
    </lineage>
</organism>
<reference evidence="1" key="2">
    <citation type="submission" date="2024-01" db="EMBL/GenBank/DDBJ databases">
        <authorList>
            <person name="He J."/>
            <person name="Wang M."/>
            <person name="Zheng J."/>
            <person name="Liu Z."/>
        </authorList>
    </citation>
    <scope>NUCLEOTIDE SEQUENCE</scope>
    <source>
        <strain evidence="1">ZL_2023a</strain>
        <tissue evidence="1">Muscle</tissue>
    </source>
</reference>
<accession>A0AAW0VY51</accession>
<keyword evidence="2" id="KW-1185">Reference proteome</keyword>
<comment type="caution">
    <text evidence="1">The sequence shown here is derived from an EMBL/GenBank/DDBJ whole genome shotgun (WGS) entry which is preliminary data.</text>
</comment>
<dbReference type="Proteomes" id="UP001445076">
    <property type="component" value="Unassembled WGS sequence"/>
</dbReference>
<name>A0AAW0VY51_CHEQU</name>
<sequence>MTDVMDLYKEAILRPGQGMLLSLSVPGGDDHGVALYRCMDGFLIYYDSAHYSVPPQLWTYLLYNRFPKHLVKIVDLAKQGDVDSCAYHAITFLDIVTSCNLHDHDDVILYYDMTMGKFPDLTAVLRVYAILREFESDIKLYTNDSDSLLEPDTKLSSRLEIIHRKRQRKVKRLQAQGIYQSDIKKKSRRRSRFGQTTH</sequence>